<keyword evidence="2" id="KW-0813">Transport</keyword>
<keyword evidence="3" id="KW-1003">Cell membrane</keyword>
<feature type="transmembrane region" description="Helical" evidence="7">
    <location>
        <begin position="227"/>
        <end position="250"/>
    </location>
</feature>
<evidence type="ECO:0000256" key="6">
    <source>
        <dbReference type="ARBA" id="ARBA00023136"/>
    </source>
</evidence>
<feature type="transmembrane region" description="Helical" evidence="7">
    <location>
        <begin position="135"/>
        <end position="157"/>
    </location>
</feature>
<comment type="caution">
    <text evidence="9">The sequence shown here is derived from an EMBL/GenBank/DDBJ whole genome shotgun (WGS) entry which is preliminary data.</text>
</comment>
<feature type="transmembrane region" description="Helical" evidence="7">
    <location>
        <begin position="169"/>
        <end position="188"/>
    </location>
</feature>
<dbReference type="PANTHER" id="PTHR23517:SF3">
    <property type="entry name" value="INTEGRAL MEMBRANE TRANSPORT PROTEIN"/>
    <property type="match status" value="1"/>
</dbReference>
<dbReference type="Gene3D" id="1.20.1250.20">
    <property type="entry name" value="MFS general substrate transporter like domains"/>
    <property type="match status" value="1"/>
</dbReference>
<dbReference type="InterPro" id="IPR036259">
    <property type="entry name" value="MFS_trans_sf"/>
</dbReference>
<feature type="transmembrane region" description="Helical" evidence="7">
    <location>
        <begin position="77"/>
        <end position="95"/>
    </location>
</feature>
<evidence type="ECO:0000256" key="3">
    <source>
        <dbReference type="ARBA" id="ARBA00022475"/>
    </source>
</evidence>
<keyword evidence="10" id="KW-1185">Reference proteome</keyword>
<feature type="transmembrane region" description="Helical" evidence="7">
    <location>
        <begin position="293"/>
        <end position="310"/>
    </location>
</feature>
<feature type="transmembrane region" description="Helical" evidence="7">
    <location>
        <begin position="353"/>
        <end position="376"/>
    </location>
</feature>
<reference evidence="9 10" key="1">
    <citation type="submission" date="2019-05" db="EMBL/GenBank/DDBJ databases">
        <authorList>
            <person name="Narsing Rao M.P."/>
            <person name="Li W.J."/>
        </authorList>
    </citation>
    <scope>NUCLEOTIDE SEQUENCE [LARGE SCALE GENOMIC DNA]</scope>
    <source>
        <strain evidence="9 10">SYSU_K30003</strain>
    </source>
</reference>
<feature type="domain" description="Major facilitator superfamily (MFS) profile" evidence="8">
    <location>
        <begin position="1"/>
        <end position="407"/>
    </location>
</feature>
<protein>
    <submittedName>
        <fullName evidence="9">MFS transporter</fullName>
    </submittedName>
</protein>
<evidence type="ECO:0000313" key="10">
    <source>
        <dbReference type="Proteomes" id="UP000309676"/>
    </source>
</evidence>
<dbReference type="InterPro" id="IPR011701">
    <property type="entry name" value="MFS"/>
</dbReference>
<proteinExistence type="predicted"/>
<dbReference type="SUPFAM" id="SSF103473">
    <property type="entry name" value="MFS general substrate transporter"/>
    <property type="match status" value="1"/>
</dbReference>
<evidence type="ECO:0000256" key="2">
    <source>
        <dbReference type="ARBA" id="ARBA00022448"/>
    </source>
</evidence>
<dbReference type="GO" id="GO:0005886">
    <property type="term" value="C:plasma membrane"/>
    <property type="evidence" value="ECO:0007669"/>
    <property type="project" value="UniProtKB-SubCell"/>
</dbReference>
<dbReference type="OrthoDB" id="8952229at2"/>
<feature type="transmembrane region" description="Helical" evidence="7">
    <location>
        <begin position="316"/>
        <end position="341"/>
    </location>
</feature>
<feature type="transmembrane region" description="Helical" evidence="7">
    <location>
        <begin position="16"/>
        <end position="36"/>
    </location>
</feature>
<evidence type="ECO:0000256" key="1">
    <source>
        <dbReference type="ARBA" id="ARBA00004651"/>
    </source>
</evidence>
<evidence type="ECO:0000256" key="7">
    <source>
        <dbReference type="SAM" id="Phobius"/>
    </source>
</evidence>
<feature type="transmembrane region" description="Helical" evidence="7">
    <location>
        <begin position="262"/>
        <end position="281"/>
    </location>
</feature>
<sequence length="418" mass="46026">MTRTLFPRLKGNSRGCLAFEPLFLLPYSMFATYSTIYMHELGLSETQIGWVTTLTLAVQVFSSFISGYLTDRMGRKAALLTFDLISWSVGTLLWAVSQNVWFFVAAAFINGFQRVPHTAFYCLLVEDTEPKERTYVFTVLQVIGVVGGLFAPLGGLLVHHYGTVTGVRIMYVLAFALMTAQFLGRHFTTHETEMGQRKKRETRELGLKASLRDYMTTMRAIFADRSLLLMFGVYILFNFQMTVKGTYLALYLKDELGVADNLISIVPAVSSVVMLLVLWLVTPRIPERLMHRMLSWGFVLSAVSNAMLALTPTGSMGWIAASTVLAAGATMITAPYLEAAVANAIDDEQRAKMFALLSVLVLLVVSPSGIIGGWAYSLDPRMPIWLVTGAFALSLPLLVAVGRPGSRTLGVTPPVSSE</sequence>
<keyword evidence="5 7" id="KW-1133">Transmembrane helix</keyword>
<comment type="subcellular location">
    <subcellularLocation>
        <location evidence="1">Cell membrane</location>
        <topology evidence="1">Multi-pass membrane protein</topology>
    </subcellularLocation>
</comment>
<feature type="transmembrane region" description="Helical" evidence="7">
    <location>
        <begin position="48"/>
        <end position="70"/>
    </location>
</feature>
<evidence type="ECO:0000313" key="9">
    <source>
        <dbReference type="EMBL" id="TLS50766.1"/>
    </source>
</evidence>
<dbReference type="PROSITE" id="PS50850">
    <property type="entry name" value="MFS"/>
    <property type="match status" value="1"/>
</dbReference>
<evidence type="ECO:0000259" key="8">
    <source>
        <dbReference type="PROSITE" id="PS50850"/>
    </source>
</evidence>
<evidence type="ECO:0000256" key="5">
    <source>
        <dbReference type="ARBA" id="ARBA00022989"/>
    </source>
</evidence>
<dbReference type="GO" id="GO:0022857">
    <property type="term" value="F:transmembrane transporter activity"/>
    <property type="evidence" value="ECO:0007669"/>
    <property type="project" value="InterPro"/>
</dbReference>
<dbReference type="InterPro" id="IPR020846">
    <property type="entry name" value="MFS_dom"/>
</dbReference>
<keyword evidence="6 7" id="KW-0472">Membrane</keyword>
<feature type="transmembrane region" description="Helical" evidence="7">
    <location>
        <begin position="101"/>
        <end position="123"/>
    </location>
</feature>
<dbReference type="RefSeq" id="WP_138195800.1">
    <property type="nucleotide sequence ID" value="NZ_VCIW01000013.1"/>
</dbReference>
<keyword evidence="4 7" id="KW-0812">Transmembrane</keyword>
<dbReference type="PANTHER" id="PTHR23517">
    <property type="entry name" value="RESISTANCE PROTEIN MDTM, PUTATIVE-RELATED-RELATED"/>
    <property type="match status" value="1"/>
</dbReference>
<evidence type="ECO:0000256" key="4">
    <source>
        <dbReference type="ARBA" id="ARBA00022692"/>
    </source>
</evidence>
<dbReference type="InterPro" id="IPR050171">
    <property type="entry name" value="MFS_Transporters"/>
</dbReference>
<feature type="transmembrane region" description="Helical" evidence="7">
    <location>
        <begin position="382"/>
        <end position="401"/>
    </location>
</feature>
<organism evidence="9 10">
    <name type="scientific">Paenibacillus antri</name>
    <dbReference type="NCBI Taxonomy" id="2582848"/>
    <lineage>
        <taxon>Bacteria</taxon>
        <taxon>Bacillati</taxon>
        <taxon>Bacillota</taxon>
        <taxon>Bacilli</taxon>
        <taxon>Bacillales</taxon>
        <taxon>Paenibacillaceae</taxon>
        <taxon>Paenibacillus</taxon>
    </lineage>
</organism>
<dbReference type="Pfam" id="PF07690">
    <property type="entry name" value="MFS_1"/>
    <property type="match status" value="1"/>
</dbReference>
<dbReference type="EMBL" id="VCIW01000013">
    <property type="protein sequence ID" value="TLS50766.1"/>
    <property type="molecule type" value="Genomic_DNA"/>
</dbReference>
<name>A0A5R9G8S5_9BACL</name>
<dbReference type="Proteomes" id="UP000309676">
    <property type="component" value="Unassembled WGS sequence"/>
</dbReference>
<dbReference type="AlphaFoldDB" id="A0A5R9G8S5"/>
<gene>
    <name evidence="9" type="ORF">FE782_18895</name>
</gene>
<accession>A0A5R9G8S5</accession>